<dbReference type="AlphaFoldDB" id="A0A4Q4ZF89"/>
<name>A0A4Q4ZF89_9ACTN</name>
<proteinExistence type="predicted"/>
<gene>
    <name evidence="1" type="ORF">EKO23_11285</name>
</gene>
<dbReference type="EMBL" id="SDKM01000014">
    <property type="protein sequence ID" value="RYP85924.1"/>
    <property type="molecule type" value="Genomic_DNA"/>
</dbReference>
<dbReference type="Proteomes" id="UP000295198">
    <property type="component" value="Unassembled WGS sequence"/>
</dbReference>
<dbReference type="OrthoDB" id="5144898at2"/>
<evidence type="ECO:0000313" key="2">
    <source>
        <dbReference type="Proteomes" id="UP000295198"/>
    </source>
</evidence>
<evidence type="ECO:0000313" key="1">
    <source>
        <dbReference type="EMBL" id="RYP85924.1"/>
    </source>
</evidence>
<keyword evidence="2" id="KW-1185">Reference proteome</keyword>
<comment type="caution">
    <text evidence="1">The sequence shown here is derived from an EMBL/GenBank/DDBJ whole genome shotgun (WGS) entry which is preliminary data.</text>
</comment>
<organism evidence="1 2">
    <name type="scientific">Nocardioides guangzhouensis</name>
    <dbReference type="NCBI Taxonomy" id="2497878"/>
    <lineage>
        <taxon>Bacteria</taxon>
        <taxon>Bacillati</taxon>
        <taxon>Actinomycetota</taxon>
        <taxon>Actinomycetes</taxon>
        <taxon>Propionibacteriales</taxon>
        <taxon>Nocardioidaceae</taxon>
        <taxon>Nocardioides</taxon>
    </lineage>
</organism>
<protein>
    <submittedName>
        <fullName evidence="1">Uncharacterized protein</fullName>
    </submittedName>
</protein>
<accession>A0A4Q4ZF89</accession>
<reference evidence="1 2" key="1">
    <citation type="submission" date="2019-01" db="EMBL/GenBank/DDBJ databases">
        <title>Nocardioides guangzhouensis sp. nov., an actinobacterium isolated from soil.</title>
        <authorList>
            <person name="Fu Y."/>
            <person name="Cai Y."/>
            <person name="Lin Z."/>
            <person name="Chen P."/>
        </authorList>
    </citation>
    <scope>NUCLEOTIDE SEQUENCE [LARGE SCALE GENOMIC DNA]</scope>
    <source>
        <strain evidence="1 2">130</strain>
    </source>
</reference>
<sequence>MAVGTRDALYVGDRRIPWETVERADWESDDSTLTVTEVGTWGERRPVHRLLVDEPGRFLPLVRERVTASVVLQRHVPVNGRRGVFVIARRAPRGDRPLSWVYEFEEGVDPDDPAVRAAAEEALAQARDEVGLG</sequence>